<reference evidence="1 2" key="1">
    <citation type="submission" date="2018-10" db="EMBL/GenBank/DDBJ databases">
        <title>The complete genome of Acinetobacter wuhouensis strain WCHAW010062.</title>
        <authorList>
            <person name="Hu Y."/>
            <person name="Long H."/>
            <person name="Feng Y."/>
            <person name="Zong Z."/>
        </authorList>
    </citation>
    <scope>NUCLEOTIDE SEQUENCE [LARGE SCALE GENOMIC DNA]</scope>
    <source>
        <strain evidence="1 2">WCHAW010062</strain>
    </source>
</reference>
<proteinExistence type="predicted"/>
<dbReference type="Proteomes" id="UP000279962">
    <property type="component" value="Chromosome"/>
</dbReference>
<name>A0A3G2T2K7_9GAMM</name>
<sequence>MSYRSTHIQIIDMHFSGNVSVEEFQLWLTQVETLIVKKQDFVLVMQTDVETTFPEQYRALQAAWYKKFKSDFFKYCVGLVRLAQDKADRERLNTPALHAAWRVPYYVTLDHADALQWAMGRWSCKK</sequence>
<accession>A0A3G2T2K7</accession>
<organism evidence="1 2">
    <name type="scientific">Acinetobacter wuhouensis</name>
    <dbReference type="NCBI Taxonomy" id="1879050"/>
    <lineage>
        <taxon>Bacteria</taxon>
        <taxon>Pseudomonadati</taxon>
        <taxon>Pseudomonadota</taxon>
        <taxon>Gammaproteobacteria</taxon>
        <taxon>Moraxellales</taxon>
        <taxon>Moraxellaceae</taxon>
        <taxon>Acinetobacter</taxon>
    </lineage>
</organism>
<dbReference type="EMBL" id="CP033133">
    <property type="protein sequence ID" value="AYO54311.1"/>
    <property type="molecule type" value="Genomic_DNA"/>
</dbReference>
<gene>
    <name evidence="1" type="ORF">CDG68_11965</name>
</gene>
<dbReference type="AlphaFoldDB" id="A0A3G2T2K7"/>
<dbReference type="RefSeq" id="WP_087551912.1">
    <property type="nucleotide sequence ID" value="NZ_CP033133.1"/>
</dbReference>
<evidence type="ECO:0000313" key="2">
    <source>
        <dbReference type="Proteomes" id="UP000279962"/>
    </source>
</evidence>
<evidence type="ECO:0000313" key="1">
    <source>
        <dbReference type="EMBL" id="AYO54311.1"/>
    </source>
</evidence>
<protein>
    <recommendedName>
        <fullName evidence="3">STAS/SEC14 domain-containing protein</fullName>
    </recommendedName>
</protein>
<evidence type="ECO:0008006" key="3">
    <source>
        <dbReference type="Google" id="ProtNLM"/>
    </source>
</evidence>